<dbReference type="PROSITE" id="PS51257">
    <property type="entry name" value="PROKAR_LIPOPROTEIN"/>
    <property type="match status" value="1"/>
</dbReference>
<name>A0A8S5S358_9CAUD</name>
<reference evidence="2" key="1">
    <citation type="journal article" date="2021" name="Proc. Natl. Acad. Sci. U.S.A.">
        <title>A Catalog of Tens of Thousands of Viruses from Human Metagenomes Reveals Hidden Associations with Chronic Diseases.</title>
        <authorList>
            <person name="Tisza M.J."/>
            <person name="Buck C.B."/>
        </authorList>
    </citation>
    <scope>NUCLEOTIDE SEQUENCE</scope>
    <source>
        <strain evidence="2">CtCIv11</strain>
    </source>
</reference>
<sequence length="44" mass="4989">MNTLRTVATFISSFSAISLIIFSCVIVKNNHSSQLHEFVYRIIS</sequence>
<organism evidence="2">
    <name type="scientific">Siphoviridae sp. ctCIv11</name>
    <dbReference type="NCBI Taxonomy" id="2827806"/>
    <lineage>
        <taxon>Viruses</taxon>
        <taxon>Duplodnaviria</taxon>
        <taxon>Heunggongvirae</taxon>
        <taxon>Uroviricota</taxon>
        <taxon>Caudoviricetes</taxon>
    </lineage>
</organism>
<evidence type="ECO:0000313" key="2">
    <source>
        <dbReference type="EMBL" id="DAF45114.1"/>
    </source>
</evidence>
<accession>A0A8S5S358</accession>
<dbReference type="EMBL" id="BK032513">
    <property type="protein sequence ID" value="DAF45114.1"/>
    <property type="molecule type" value="Genomic_DNA"/>
</dbReference>
<keyword evidence="1" id="KW-0472">Membrane</keyword>
<proteinExistence type="predicted"/>
<keyword evidence="1" id="KW-1133">Transmembrane helix</keyword>
<feature type="transmembrane region" description="Helical" evidence="1">
    <location>
        <begin position="6"/>
        <end position="27"/>
    </location>
</feature>
<protein>
    <submittedName>
        <fullName evidence="2">Acidic phosphoprotein-like protein</fullName>
    </submittedName>
</protein>
<evidence type="ECO:0000256" key="1">
    <source>
        <dbReference type="SAM" id="Phobius"/>
    </source>
</evidence>
<keyword evidence="1" id="KW-0812">Transmembrane</keyword>